<dbReference type="GO" id="GO:0016887">
    <property type="term" value="F:ATP hydrolysis activity"/>
    <property type="evidence" value="ECO:0007669"/>
    <property type="project" value="InterPro"/>
</dbReference>
<dbReference type="Gene3D" id="3.40.50.300">
    <property type="entry name" value="P-loop containing nucleotide triphosphate hydrolases"/>
    <property type="match status" value="1"/>
</dbReference>
<dbReference type="FunFam" id="3.40.50.300:FF:000134">
    <property type="entry name" value="Iron-enterobactin ABC transporter ATP-binding protein"/>
    <property type="match status" value="1"/>
</dbReference>
<evidence type="ECO:0000313" key="7">
    <source>
        <dbReference type="Proteomes" id="UP001205920"/>
    </source>
</evidence>
<comment type="similarity">
    <text evidence="1">Belongs to the ABC transporter superfamily.</text>
</comment>
<evidence type="ECO:0000256" key="2">
    <source>
        <dbReference type="ARBA" id="ARBA00022448"/>
    </source>
</evidence>
<dbReference type="RefSeq" id="WP_070362789.1">
    <property type="nucleotide sequence ID" value="NZ_JAEUWV010000003.1"/>
</dbReference>
<keyword evidence="7" id="KW-1185">Reference proteome</keyword>
<dbReference type="InterPro" id="IPR003593">
    <property type="entry name" value="AAA+_ATPase"/>
</dbReference>
<keyword evidence="4 6" id="KW-0067">ATP-binding</keyword>
<evidence type="ECO:0000256" key="3">
    <source>
        <dbReference type="ARBA" id="ARBA00022741"/>
    </source>
</evidence>
<dbReference type="Pfam" id="PF00005">
    <property type="entry name" value="ABC_tran"/>
    <property type="match status" value="1"/>
</dbReference>
<comment type="caution">
    <text evidence="6">The sequence shown here is derived from an EMBL/GenBank/DDBJ whole genome shotgun (WGS) entry which is preliminary data.</text>
</comment>
<dbReference type="PROSITE" id="PS00211">
    <property type="entry name" value="ABC_TRANSPORTER_1"/>
    <property type="match status" value="1"/>
</dbReference>
<dbReference type="InterPro" id="IPR050153">
    <property type="entry name" value="Metal_Ion_Import_ABC"/>
</dbReference>
<dbReference type="InterPro" id="IPR003439">
    <property type="entry name" value="ABC_transporter-like_ATP-bd"/>
</dbReference>
<dbReference type="SUPFAM" id="SSF52540">
    <property type="entry name" value="P-loop containing nucleoside triphosphate hydrolases"/>
    <property type="match status" value="1"/>
</dbReference>
<dbReference type="EMBL" id="JAEUWV010000003">
    <property type="protein sequence ID" value="MCO6394178.1"/>
    <property type="molecule type" value="Genomic_DNA"/>
</dbReference>
<protein>
    <submittedName>
        <fullName evidence="6">Metal ABC transporter ATP-binding protein</fullName>
    </submittedName>
</protein>
<evidence type="ECO:0000259" key="5">
    <source>
        <dbReference type="PROSITE" id="PS50893"/>
    </source>
</evidence>
<name>A0AAW5HV64_9CORY</name>
<dbReference type="SMART" id="SM00382">
    <property type="entry name" value="AAA"/>
    <property type="match status" value="1"/>
</dbReference>
<keyword evidence="3" id="KW-0547">Nucleotide-binding</keyword>
<accession>A0AAW5HV64</accession>
<keyword evidence="2" id="KW-0813">Transport</keyword>
<dbReference type="PANTHER" id="PTHR42734">
    <property type="entry name" value="METAL TRANSPORT SYSTEM ATP-BINDING PROTEIN TM_0124-RELATED"/>
    <property type="match status" value="1"/>
</dbReference>
<feature type="domain" description="ABC transporter" evidence="5">
    <location>
        <begin position="8"/>
        <end position="240"/>
    </location>
</feature>
<reference evidence="6 7" key="1">
    <citation type="submission" date="2021-01" db="EMBL/GenBank/DDBJ databases">
        <title>Identification and Characterization of Corynebacterium sp.</title>
        <authorList>
            <person name="Luo Q."/>
            <person name="Qu P."/>
            <person name="Chen Q."/>
        </authorList>
    </citation>
    <scope>NUCLEOTIDE SEQUENCE [LARGE SCALE GENOMIC DNA]</scope>
    <source>
        <strain evidence="6 7">MC-18</strain>
    </source>
</reference>
<dbReference type="AlphaFoldDB" id="A0AAW5HV64"/>
<evidence type="ECO:0000313" key="6">
    <source>
        <dbReference type="EMBL" id="MCO6394178.1"/>
    </source>
</evidence>
<sequence length="249" mass="27047">MTTQTFACATHNLSVAYHLDPVLEQVNVRFPEGAIMGIVGPNGAGKSTLIKAMLGLIPTLTGETEFFGQPLKAVRHRVGYMPQHASVDWDFPTTVLDVVTMGTYGKLGWFRRAGKRERAAAYEALERVGMQDFAGRQIGALSGGQRQRVFLARGLVQDPDLFFLDEPFQGIDAKSEATIIDVLRTMRENGTTIVMVHHDLSTVPTYCDAVTLLDKTVIASGPVSSTFTPETIAQAYGLGADSMRLLGVL</sequence>
<organism evidence="6 7">
    <name type="scientific">Corynebacterium lipophilum</name>
    <dbReference type="NCBI Taxonomy" id="2804918"/>
    <lineage>
        <taxon>Bacteria</taxon>
        <taxon>Bacillati</taxon>
        <taxon>Actinomycetota</taxon>
        <taxon>Actinomycetes</taxon>
        <taxon>Mycobacteriales</taxon>
        <taxon>Corynebacteriaceae</taxon>
        <taxon>Corynebacterium</taxon>
    </lineage>
</organism>
<dbReference type="GO" id="GO:0005524">
    <property type="term" value="F:ATP binding"/>
    <property type="evidence" value="ECO:0007669"/>
    <property type="project" value="UniProtKB-KW"/>
</dbReference>
<evidence type="ECO:0000256" key="1">
    <source>
        <dbReference type="ARBA" id="ARBA00005417"/>
    </source>
</evidence>
<dbReference type="PROSITE" id="PS50893">
    <property type="entry name" value="ABC_TRANSPORTER_2"/>
    <property type="match status" value="1"/>
</dbReference>
<dbReference type="PANTHER" id="PTHR42734:SF5">
    <property type="entry name" value="IRON TRANSPORT SYSTEM ATP-BINDING PROTEIN HI_0361-RELATED"/>
    <property type="match status" value="1"/>
</dbReference>
<evidence type="ECO:0000256" key="4">
    <source>
        <dbReference type="ARBA" id="ARBA00022840"/>
    </source>
</evidence>
<dbReference type="InterPro" id="IPR017871">
    <property type="entry name" value="ABC_transporter-like_CS"/>
</dbReference>
<gene>
    <name evidence="6" type="ORF">JMN37_04150</name>
</gene>
<proteinExistence type="inferred from homology"/>
<dbReference type="Proteomes" id="UP001205920">
    <property type="component" value="Unassembled WGS sequence"/>
</dbReference>
<dbReference type="InterPro" id="IPR027417">
    <property type="entry name" value="P-loop_NTPase"/>
</dbReference>
<dbReference type="CDD" id="cd03235">
    <property type="entry name" value="ABC_Metallic_Cations"/>
    <property type="match status" value="1"/>
</dbReference>